<proteinExistence type="predicted"/>
<dbReference type="Proteomes" id="UP001152320">
    <property type="component" value="Chromosome 3"/>
</dbReference>
<dbReference type="OrthoDB" id="10595581at2759"/>
<organism evidence="2 3">
    <name type="scientific">Holothuria leucospilota</name>
    <name type="common">Black long sea cucumber</name>
    <name type="synonym">Mertensiothuria leucospilota</name>
    <dbReference type="NCBI Taxonomy" id="206669"/>
    <lineage>
        <taxon>Eukaryota</taxon>
        <taxon>Metazoa</taxon>
        <taxon>Echinodermata</taxon>
        <taxon>Eleutherozoa</taxon>
        <taxon>Echinozoa</taxon>
        <taxon>Holothuroidea</taxon>
        <taxon>Aspidochirotacea</taxon>
        <taxon>Aspidochirotida</taxon>
        <taxon>Holothuriidae</taxon>
        <taxon>Holothuria</taxon>
    </lineage>
</organism>
<evidence type="ECO:0000313" key="3">
    <source>
        <dbReference type="Proteomes" id="UP001152320"/>
    </source>
</evidence>
<feature type="transmembrane region" description="Helical" evidence="1">
    <location>
        <begin position="99"/>
        <end position="122"/>
    </location>
</feature>
<comment type="caution">
    <text evidence="2">The sequence shown here is derived from an EMBL/GenBank/DDBJ whole genome shotgun (WGS) entry which is preliminary data.</text>
</comment>
<keyword evidence="1" id="KW-0812">Transmembrane</keyword>
<dbReference type="EMBL" id="JAIZAY010000003">
    <property type="protein sequence ID" value="KAJ8045315.1"/>
    <property type="molecule type" value="Genomic_DNA"/>
</dbReference>
<reference evidence="2" key="1">
    <citation type="submission" date="2021-10" db="EMBL/GenBank/DDBJ databases">
        <title>Tropical sea cucumber genome reveals ecological adaptation and Cuvierian tubules defense mechanism.</title>
        <authorList>
            <person name="Chen T."/>
        </authorList>
    </citation>
    <scope>NUCLEOTIDE SEQUENCE</scope>
    <source>
        <strain evidence="2">Nanhai2018</strain>
        <tissue evidence="2">Muscle</tissue>
    </source>
</reference>
<accession>A0A9Q1HGU9</accession>
<dbReference type="AlphaFoldDB" id="A0A9Q1HGU9"/>
<evidence type="ECO:0000256" key="1">
    <source>
        <dbReference type="SAM" id="Phobius"/>
    </source>
</evidence>
<evidence type="ECO:0000313" key="2">
    <source>
        <dbReference type="EMBL" id="KAJ8045315.1"/>
    </source>
</evidence>
<keyword evidence="1" id="KW-1133">Transmembrane helix</keyword>
<name>A0A9Q1HGU9_HOLLE</name>
<keyword evidence="3" id="KW-1185">Reference proteome</keyword>
<sequence>MISLHPSRDPDGMYEMDEMEELLKEEGEEFDKDSGSDGSEDVIFQQPSHHLSFKQKRFLQSLPPGSLVGQIAHRLEKEGAPLPFYLFWPWPKIRATLKALVWLGWLAIIVAAFWPIIQMYLFPIYCHERLQSKAWWLEGPLLRVDLTPNSSLSLLEENFNLIEEIDVKIIHLSSPSWIMNIHRKPKLSTAELEEAELTALKEICSFCHSHKMKVVMSINVVEVMQQLKVCIKFWLVLLLGLNPVNSNLNFLGLVLPGIPVLERGHLEQLRGNNSNSSLLRELLLVRKNAAALQEKDFSKLHNKGYLEQNVYAILRSYQEEKRYLVLWNLNNSTVVSLDFHTLSIRGQWAFRSNGPSDSSSFKMRNVKNLLTYELAVIELP</sequence>
<protein>
    <submittedName>
        <fullName evidence="2">Uncharacterized protein</fullName>
    </submittedName>
</protein>
<gene>
    <name evidence="2" type="ORF">HOLleu_08302</name>
</gene>
<keyword evidence="1" id="KW-0472">Membrane</keyword>